<comment type="subunit">
    <text evidence="8">Component of the Mediator complex.</text>
</comment>
<protein>
    <recommendedName>
        <fullName evidence="3 8">Mediator of RNA polymerase II transcription subunit 17</fullName>
    </recommendedName>
    <alternativeName>
        <fullName evidence="7 8">Mediator complex subunit 17</fullName>
    </alternativeName>
</protein>
<evidence type="ECO:0000256" key="6">
    <source>
        <dbReference type="ARBA" id="ARBA00023242"/>
    </source>
</evidence>
<evidence type="ECO:0000256" key="5">
    <source>
        <dbReference type="ARBA" id="ARBA00023163"/>
    </source>
</evidence>
<gene>
    <name evidence="8" type="primary">MED17</name>
    <name evidence="10" type="ORF">PODANS_1_14900</name>
</gene>
<feature type="region of interest" description="Disordered" evidence="9">
    <location>
        <begin position="45"/>
        <end position="80"/>
    </location>
</feature>
<dbReference type="GO" id="GO:0003712">
    <property type="term" value="F:transcription coregulator activity"/>
    <property type="evidence" value="ECO:0007669"/>
    <property type="project" value="InterPro"/>
</dbReference>
<dbReference type="AlphaFoldDB" id="B2AT74"/>
<evidence type="ECO:0000256" key="3">
    <source>
        <dbReference type="ARBA" id="ARBA00019610"/>
    </source>
</evidence>
<keyword evidence="8" id="KW-0010">Activator</keyword>
<organism evidence="10">
    <name type="scientific">Podospora anserina (strain S / ATCC MYA-4624 / DSM 980 / FGSC 10383)</name>
    <name type="common">Pleurage anserina</name>
    <dbReference type="NCBI Taxonomy" id="515849"/>
    <lineage>
        <taxon>Eukaryota</taxon>
        <taxon>Fungi</taxon>
        <taxon>Dikarya</taxon>
        <taxon>Ascomycota</taxon>
        <taxon>Pezizomycotina</taxon>
        <taxon>Sordariomycetes</taxon>
        <taxon>Sordariomycetidae</taxon>
        <taxon>Sordariales</taxon>
        <taxon>Podosporaceae</taxon>
        <taxon>Podospora</taxon>
        <taxon>Podospora anserina</taxon>
    </lineage>
</organism>
<evidence type="ECO:0000256" key="4">
    <source>
        <dbReference type="ARBA" id="ARBA00023015"/>
    </source>
</evidence>
<dbReference type="VEuPathDB" id="FungiDB:PODANS_1_14900"/>
<dbReference type="GO" id="GO:0070847">
    <property type="term" value="C:core mediator complex"/>
    <property type="evidence" value="ECO:0007669"/>
    <property type="project" value="TreeGrafter"/>
</dbReference>
<evidence type="ECO:0000256" key="2">
    <source>
        <dbReference type="ARBA" id="ARBA00005635"/>
    </source>
</evidence>
<dbReference type="OrthoDB" id="5319830at2759"/>
<proteinExistence type="inferred from homology"/>
<evidence type="ECO:0000256" key="9">
    <source>
        <dbReference type="SAM" id="MobiDB-lite"/>
    </source>
</evidence>
<dbReference type="PANTHER" id="PTHR13114:SF7">
    <property type="entry name" value="MEDIATOR OF RNA POLYMERASE II TRANSCRIPTION SUBUNIT 17"/>
    <property type="match status" value="1"/>
</dbReference>
<dbReference type="Pfam" id="PF10156">
    <property type="entry name" value="Med17"/>
    <property type="match status" value="1"/>
</dbReference>
<reference evidence="10" key="2">
    <citation type="submission" date="2008-07" db="EMBL/GenBank/DDBJ databases">
        <authorList>
            <person name="Genoscope - CEA"/>
        </authorList>
    </citation>
    <scope>NUCLEOTIDE SEQUENCE</scope>
    <source>
        <strain evidence="10">S mat+</strain>
    </source>
</reference>
<keyword evidence="4 8" id="KW-0805">Transcription regulation</keyword>
<dbReference type="InterPro" id="IPR019313">
    <property type="entry name" value="Mediator_Med17"/>
</dbReference>
<evidence type="ECO:0000256" key="7">
    <source>
        <dbReference type="ARBA" id="ARBA00032014"/>
    </source>
</evidence>
<sequence length="642" mass="69812">MDDRPFNLQPPAAKPRGPQNIAEFWARARSQPGGIQAMVAARRAKAAAAEQKNGQNDVEMTDSNEAEEPAETEAEESTETPDINAVRAELLQQTQAALATSNWALDFLSLLISREMPTQATSTLSQETRATVGLGTLGATMLAAPTALAQSRETEMRMTAIGQRYLALDNCISMAKPAQSRLEHQIQAEEKYWAEVSTVKEAGFRVARMAQEPQTMCVSFGFLNAAPEFKNSGIAPLRRADDGSVKLELGRKGRWNLGPHTRQGFSENDKVVRTIVVAGSVARKRKHLSTVSRMPRNTIFAQELWHEINREARTLGGRNVRMSRSSVTYAMSPTSTMSVELASLEEENAKDTTGSPRPKDDVAEMLSLALALQLSHAHKINERRREDRNAVQTSAPVYSLLGPIVSWFEHERNIAQFIQHLLAYSKALRSAGLPASVLVREPPVRTPPGAGTAADSENIGPVLYSPPAVEFDVDITPQSRLRVMVKPPQSDGPRFAVWTLPPPTSSQPGSGNPLQSVFPPSPDEYFDANDAVWYINGAVPRALTAHSMLVLEGLKGNSSSGEEGLARWATRSDEKGLVDETGGFGIGFEFTFSEGGPELKVTGAFAEGGEKVSRQWVWGLGSQAGEALEDVVRQVLSSCLDT</sequence>
<dbReference type="GO" id="GO:0006357">
    <property type="term" value="P:regulation of transcription by RNA polymerase II"/>
    <property type="evidence" value="ECO:0007669"/>
    <property type="project" value="InterPro"/>
</dbReference>
<feature type="compositionally biased region" description="Acidic residues" evidence="9">
    <location>
        <begin position="59"/>
        <end position="79"/>
    </location>
</feature>
<dbReference type="GO" id="GO:0016592">
    <property type="term" value="C:mediator complex"/>
    <property type="evidence" value="ECO:0007669"/>
    <property type="project" value="InterPro"/>
</dbReference>
<keyword evidence="5 8" id="KW-0804">Transcription</keyword>
<evidence type="ECO:0000313" key="10">
    <source>
        <dbReference type="EMBL" id="CAP67597.1"/>
    </source>
</evidence>
<keyword evidence="6 8" id="KW-0539">Nucleus</keyword>
<dbReference type="KEGG" id="pan:PODANSg3959"/>
<dbReference type="HOGENOM" id="CLU_015164_0_0_1"/>
<comment type="similarity">
    <text evidence="2 8">Belongs to the Mediator complex subunit 17 family.</text>
</comment>
<comment type="subcellular location">
    <subcellularLocation>
        <location evidence="1 8">Nucleus</location>
    </subcellularLocation>
</comment>
<dbReference type="PANTHER" id="PTHR13114">
    <property type="entry name" value="MEDIATOR OF RNA POLYMERASE II TRANSCRIPTION SUBUNIT 17"/>
    <property type="match status" value="1"/>
</dbReference>
<comment type="function">
    <text evidence="8">Component of the Mediator complex, a coactivator involved in the regulated transcription of nearly all RNA polymerase II-dependent genes. Mediator functions as a bridge to convey information from gene-specific regulatory proteins to the basal RNA polymerase II transcription machinery. Mediator is recruited to promoters by direct interactions with regulatory proteins and serves as a scaffold for the assembly of a functional preinitiation complex with RNA polymerase II and the general transcription factors.</text>
</comment>
<reference evidence="10" key="1">
    <citation type="journal article" date="2008" name="Genome Biol.">
        <title>The genome sequence of the model ascomycete fungus Podospora anserina.</title>
        <authorList>
            <person name="Espagne E."/>
            <person name="Lespinet O."/>
            <person name="Malagnac F."/>
            <person name="Da Silva C."/>
            <person name="Jaillon O."/>
            <person name="Porcel B.M."/>
            <person name="Couloux A."/>
            <person name="Aury J.-M."/>
            <person name="Segurens B."/>
            <person name="Poulain J."/>
            <person name="Anthouard V."/>
            <person name="Grossetete S."/>
            <person name="Khalili H."/>
            <person name="Coppin E."/>
            <person name="Dequard-Chablat M."/>
            <person name="Picard M."/>
            <person name="Contamine V."/>
            <person name="Arnaise S."/>
            <person name="Bourdais A."/>
            <person name="Berteaux-Lecellier V."/>
            <person name="Gautheret D."/>
            <person name="de Vries R.P."/>
            <person name="Battaglia E."/>
            <person name="Coutinho P.M."/>
            <person name="Danchin E.G.J."/>
            <person name="Henrissat B."/>
            <person name="El Khoury R."/>
            <person name="Sainsard-Chanet A."/>
            <person name="Boivin A."/>
            <person name="Pinan-Lucarre B."/>
            <person name="Sellem C.H."/>
            <person name="Debuchy R."/>
            <person name="Wincker P."/>
            <person name="Weissenbach J."/>
            <person name="Silar P."/>
        </authorList>
    </citation>
    <scope>NUCLEOTIDE SEQUENCE [LARGE SCALE GENOMIC DNA]</scope>
    <source>
        <strain evidence="10">S mat+</strain>
    </source>
</reference>
<evidence type="ECO:0000256" key="8">
    <source>
        <dbReference type="RuleBase" id="RU364140"/>
    </source>
</evidence>
<dbReference type="RefSeq" id="XP_001906926.1">
    <property type="nucleotide sequence ID" value="XM_001906891.1"/>
</dbReference>
<dbReference type="Gene3D" id="6.10.250.2620">
    <property type="match status" value="1"/>
</dbReference>
<name>B2AT74_PODAN</name>
<dbReference type="GeneID" id="6191694"/>
<evidence type="ECO:0000256" key="1">
    <source>
        <dbReference type="ARBA" id="ARBA00004123"/>
    </source>
</evidence>
<accession>B2AT74</accession>
<dbReference type="EMBL" id="CU633899">
    <property type="protein sequence ID" value="CAP67597.1"/>
    <property type="molecule type" value="Genomic_DNA"/>
</dbReference>